<protein>
    <recommendedName>
        <fullName evidence="2">Metallothionein</fullName>
    </recommendedName>
</protein>
<evidence type="ECO:0000313" key="1">
    <source>
        <dbReference type="EMBL" id="JAH43742.1"/>
    </source>
</evidence>
<proteinExistence type="predicted"/>
<organism evidence="1">
    <name type="scientific">Anguilla anguilla</name>
    <name type="common">European freshwater eel</name>
    <name type="synonym">Muraena anguilla</name>
    <dbReference type="NCBI Taxonomy" id="7936"/>
    <lineage>
        <taxon>Eukaryota</taxon>
        <taxon>Metazoa</taxon>
        <taxon>Chordata</taxon>
        <taxon>Craniata</taxon>
        <taxon>Vertebrata</taxon>
        <taxon>Euteleostomi</taxon>
        <taxon>Actinopterygii</taxon>
        <taxon>Neopterygii</taxon>
        <taxon>Teleostei</taxon>
        <taxon>Anguilliformes</taxon>
        <taxon>Anguillidae</taxon>
        <taxon>Anguilla</taxon>
    </lineage>
</organism>
<dbReference type="EMBL" id="GBXM01064835">
    <property type="protein sequence ID" value="JAH43742.1"/>
    <property type="molecule type" value="Transcribed_RNA"/>
</dbReference>
<reference evidence="1" key="2">
    <citation type="journal article" date="2015" name="Fish Shellfish Immunol.">
        <title>Early steps in the European eel (Anguilla anguilla)-Vibrio vulnificus interaction in the gills: Role of the RtxA13 toxin.</title>
        <authorList>
            <person name="Callol A."/>
            <person name="Pajuelo D."/>
            <person name="Ebbesson L."/>
            <person name="Teles M."/>
            <person name="MacKenzie S."/>
            <person name="Amaro C."/>
        </authorList>
    </citation>
    <scope>NUCLEOTIDE SEQUENCE</scope>
</reference>
<dbReference type="AlphaFoldDB" id="A0A0E9SR88"/>
<accession>A0A0E9SR88</accession>
<evidence type="ECO:0008006" key="2">
    <source>
        <dbReference type="Google" id="ProtNLM"/>
    </source>
</evidence>
<reference evidence="1" key="1">
    <citation type="submission" date="2014-11" db="EMBL/GenBank/DDBJ databases">
        <authorList>
            <person name="Amaro Gonzalez C."/>
        </authorList>
    </citation>
    <scope>NUCLEOTIDE SEQUENCE</scope>
</reference>
<name>A0A0E9SR88_ANGAN</name>
<sequence length="48" mass="5356">MGNTTQCCSCNCNCCSSGFCMKTIISRTDVSLPLKNFDLLDCYELYSE</sequence>